<organism evidence="1 2">
    <name type="scientific">Trifolium medium</name>
    <dbReference type="NCBI Taxonomy" id="97028"/>
    <lineage>
        <taxon>Eukaryota</taxon>
        <taxon>Viridiplantae</taxon>
        <taxon>Streptophyta</taxon>
        <taxon>Embryophyta</taxon>
        <taxon>Tracheophyta</taxon>
        <taxon>Spermatophyta</taxon>
        <taxon>Magnoliopsida</taxon>
        <taxon>eudicotyledons</taxon>
        <taxon>Gunneridae</taxon>
        <taxon>Pentapetalae</taxon>
        <taxon>rosids</taxon>
        <taxon>fabids</taxon>
        <taxon>Fabales</taxon>
        <taxon>Fabaceae</taxon>
        <taxon>Papilionoideae</taxon>
        <taxon>50 kb inversion clade</taxon>
        <taxon>NPAAA clade</taxon>
        <taxon>Hologalegina</taxon>
        <taxon>IRL clade</taxon>
        <taxon>Trifolieae</taxon>
        <taxon>Trifolium</taxon>
    </lineage>
</organism>
<evidence type="ECO:0008006" key="3">
    <source>
        <dbReference type="Google" id="ProtNLM"/>
    </source>
</evidence>
<reference evidence="1 2" key="1">
    <citation type="journal article" date="2018" name="Front. Plant Sci.">
        <title>Red Clover (Trifolium pratense) and Zigzag Clover (T. medium) - A Picture of Genomic Similarities and Differences.</title>
        <authorList>
            <person name="Dluhosova J."/>
            <person name="Istvanek J."/>
            <person name="Nedelnik J."/>
            <person name="Repkova J."/>
        </authorList>
    </citation>
    <scope>NUCLEOTIDE SEQUENCE [LARGE SCALE GENOMIC DNA]</scope>
    <source>
        <strain evidence="2">cv. 10/8</strain>
        <tissue evidence="1">Leaf</tissue>
    </source>
</reference>
<name>A0A392PTI6_9FABA</name>
<keyword evidence="2" id="KW-1185">Reference proteome</keyword>
<comment type="caution">
    <text evidence="1">The sequence shown here is derived from an EMBL/GenBank/DDBJ whole genome shotgun (WGS) entry which is preliminary data.</text>
</comment>
<dbReference type="EMBL" id="LXQA010094503">
    <property type="protein sequence ID" value="MCI14967.1"/>
    <property type="molecule type" value="Genomic_DNA"/>
</dbReference>
<feature type="non-terminal residue" evidence="1">
    <location>
        <position position="224"/>
    </location>
</feature>
<dbReference type="AlphaFoldDB" id="A0A392PTI6"/>
<feature type="non-terminal residue" evidence="1">
    <location>
        <position position="1"/>
    </location>
</feature>
<protein>
    <recommendedName>
        <fullName evidence="3">RRM domain-containing protein</fullName>
    </recommendedName>
</protein>
<evidence type="ECO:0000313" key="2">
    <source>
        <dbReference type="Proteomes" id="UP000265520"/>
    </source>
</evidence>
<accession>A0A392PTI6</accession>
<proteinExistence type="predicted"/>
<dbReference type="Proteomes" id="UP000265520">
    <property type="component" value="Unassembled WGS sequence"/>
</dbReference>
<sequence length="224" mass="26167">GKRFGFVRFEDVADTQQLLKKVEDTWIGTYKIRANLPKFKRGDAQRATHKDTGDLGDTVVRTKNPIPNRIDNFSSYKEVVVGEDIRAINRKKAADEAIQKRARRRLTDEEYRSGILEVQTDPDMFKKLQQCYVGYLNHIEEAENFQVSLWMEGYQRIKASSLGLDLVLLTSPEDGEIESAVAKNRSWWEKWFSTVKPWRPDLLPKGRRLWVRLFGVPLHIWGWE</sequence>
<dbReference type="CDD" id="cd00590">
    <property type="entry name" value="RRM_SF"/>
    <property type="match status" value="1"/>
</dbReference>
<evidence type="ECO:0000313" key="1">
    <source>
        <dbReference type="EMBL" id="MCI14967.1"/>
    </source>
</evidence>